<evidence type="ECO:0000256" key="2">
    <source>
        <dbReference type="ARBA" id="ARBA00022448"/>
    </source>
</evidence>
<dbReference type="PANTHER" id="PTHR43553">
    <property type="entry name" value="HEAVY METAL TRANSPORTER"/>
    <property type="match status" value="1"/>
</dbReference>
<evidence type="ECO:0000259" key="5">
    <source>
        <dbReference type="PROSITE" id="PS50893"/>
    </source>
</evidence>
<gene>
    <name evidence="6" type="ORF">DI579_01410</name>
</gene>
<keyword evidence="4 6" id="KW-0067">ATP-binding</keyword>
<evidence type="ECO:0000256" key="3">
    <source>
        <dbReference type="ARBA" id="ARBA00022741"/>
    </source>
</evidence>
<dbReference type="RefSeq" id="WP_290595367.1">
    <property type="nucleotide sequence ID" value="NZ_CAKZIO010000003.1"/>
</dbReference>
<sequence length="233" mass="26238">MIELHDVSHAYESAVILRHITATLSEHRIGITGPNGSGKSTLIRMMNGLVIPTRGDVIVNGHNTRKKSAEIRHHTGFIFSDPRTQILMPTLCEDVEFSLRRRIKDKKERHNVALHYLDQFGLAERADCSPHELSGGQQQLLAIASIMAIEPDLILADEPTALLDLRNTRRLLRIFQRIDAQIVLVSHDFSVLRQMDRVIVINNGTIFADGTPQESLDAYETLIDVEEDHAKLL</sequence>
<dbReference type="SUPFAM" id="SSF52540">
    <property type="entry name" value="P-loop containing nucleoside triphosphate hydrolases"/>
    <property type="match status" value="1"/>
</dbReference>
<dbReference type="GO" id="GO:0005524">
    <property type="term" value="F:ATP binding"/>
    <property type="evidence" value="ECO:0007669"/>
    <property type="project" value="UniProtKB-KW"/>
</dbReference>
<dbReference type="SMART" id="SM00382">
    <property type="entry name" value="AAA"/>
    <property type="match status" value="1"/>
</dbReference>
<feature type="domain" description="ABC transporter" evidence="5">
    <location>
        <begin position="2"/>
        <end position="228"/>
    </location>
</feature>
<dbReference type="GO" id="GO:0043190">
    <property type="term" value="C:ATP-binding cassette (ABC) transporter complex"/>
    <property type="evidence" value="ECO:0007669"/>
    <property type="project" value="TreeGrafter"/>
</dbReference>
<dbReference type="InterPro" id="IPR027417">
    <property type="entry name" value="P-loop_NTPase"/>
</dbReference>
<keyword evidence="2" id="KW-0813">Transport</keyword>
<protein>
    <submittedName>
        <fullName evidence="6">Cobalt ABC transporter ATP-binding protein</fullName>
    </submittedName>
</protein>
<dbReference type="PANTHER" id="PTHR43553:SF24">
    <property type="entry name" value="ENERGY-COUPLING FACTOR TRANSPORTER ATP-BINDING PROTEIN ECFA1"/>
    <property type="match status" value="1"/>
</dbReference>
<dbReference type="GO" id="GO:0042626">
    <property type="term" value="F:ATPase-coupled transmembrane transporter activity"/>
    <property type="evidence" value="ECO:0007669"/>
    <property type="project" value="TreeGrafter"/>
</dbReference>
<dbReference type="GO" id="GO:0016887">
    <property type="term" value="F:ATP hydrolysis activity"/>
    <property type="evidence" value="ECO:0007669"/>
    <property type="project" value="InterPro"/>
</dbReference>
<accession>A0A2W5K4U3</accession>
<dbReference type="Gene3D" id="3.40.50.300">
    <property type="entry name" value="P-loop containing nucleotide triphosphate hydrolases"/>
    <property type="match status" value="1"/>
</dbReference>
<organism evidence="6 7">
    <name type="scientific">Lawsonella clevelandensis</name>
    <dbReference type="NCBI Taxonomy" id="1528099"/>
    <lineage>
        <taxon>Bacteria</taxon>
        <taxon>Bacillati</taxon>
        <taxon>Actinomycetota</taxon>
        <taxon>Actinomycetes</taxon>
        <taxon>Mycobacteriales</taxon>
        <taxon>Lawsonellaceae</taxon>
        <taxon>Lawsonella</taxon>
    </lineage>
</organism>
<evidence type="ECO:0000256" key="1">
    <source>
        <dbReference type="ARBA" id="ARBA00005417"/>
    </source>
</evidence>
<evidence type="ECO:0000313" key="6">
    <source>
        <dbReference type="EMBL" id="PZP89846.1"/>
    </source>
</evidence>
<dbReference type="CDD" id="cd03225">
    <property type="entry name" value="ABC_cobalt_CbiO_domain1"/>
    <property type="match status" value="1"/>
</dbReference>
<dbReference type="Proteomes" id="UP000248606">
    <property type="component" value="Unassembled WGS sequence"/>
</dbReference>
<dbReference type="InterPro" id="IPR003439">
    <property type="entry name" value="ABC_transporter-like_ATP-bd"/>
</dbReference>
<dbReference type="Pfam" id="PF00005">
    <property type="entry name" value="ABC_tran"/>
    <property type="match status" value="1"/>
</dbReference>
<evidence type="ECO:0000256" key="4">
    <source>
        <dbReference type="ARBA" id="ARBA00022840"/>
    </source>
</evidence>
<comment type="caution">
    <text evidence="6">The sequence shown here is derived from an EMBL/GenBank/DDBJ whole genome shotgun (WGS) entry which is preliminary data.</text>
</comment>
<dbReference type="InterPro" id="IPR015856">
    <property type="entry name" value="ABC_transpr_CbiO/EcfA_su"/>
</dbReference>
<proteinExistence type="inferred from homology"/>
<dbReference type="EMBL" id="QFOZ01000001">
    <property type="protein sequence ID" value="PZP89846.1"/>
    <property type="molecule type" value="Genomic_DNA"/>
</dbReference>
<reference evidence="6 7" key="1">
    <citation type="submission" date="2017-08" db="EMBL/GenBank/DDBJ databases">
        <title>Infants hospitalized years apart are colonized by the same room-sourced microbial strains.</title>
        <authorList>
            <person name="Brooks B."/>
            <person name="Olm M.R."/>
            <person name="Firek B.A."/>
            <person name="Baker R."/>
            <person name="Thomas B.C."/>
            <person name="Morowitz M.J."/>
            <person name="Banfield J.F."/>
        </authorList>
    </citation>
    <scope>NUCLEOTIDE SEQUENCE [LARGE SCALE GENOMIC DNA]</scope>
    <source>
        <strain evidence="6">S2_006_000_R1_57</strain>
    </source>
</reference>
<keyword evidence="3" id="KW-0547">Nucleotide-binding</keyword>
<dbReference type="InterPro" id="IPR003593">
    <property type="entry name" value="AAA+_ATPase"/>
</dbReference>
<dbReference type="PROSITE" id="PS00211">
    <property type="entry name" value="ABC_TRANSPORTER_1"/>
    <property type="match status" value="1"/>
</dbReference>
<dbReference type="InterPro" id="IPR017871">
    <property type="entry name" value="ABC_transporter-like_CS"/>
</dbReference>
<evidence type="ECO:0000313" key="7">
    <source>
        <dbReference type="Proteomes" id="UP000248606"/>
    </source>
</evidence>
<comment type="similarity">
    <text evidence="1">Belongs to the ABC transporter superfamily.</text>
</comment>
<dbReference type="InterPro" id="IPR050095">
    <property type="entry name" value="ECF_ABC_transporter_ATP-bd"/>
</dbReference>
<dbReference type="PROSITE" id="PS50893">
    <property type="entry name" value="ABC_TRANSPORTER_2"/>
    <property type="match status" value="1"/>
</dbReference>
<name>A0A2W5K4U3_9ACTN</name>
<dbReference type="AlphaFoldDB" id="A0A2W5K4U3"/>